<dbReference type="Proteomes" id="UP000192678">
    <property type="component" value="Unassembled WGS sequence"/>
</dbReference>
<dbReference type="RefSeq" id="WP_084292097.1">
    <property type="nucleotide sequence ID" value="NZ_FWYB01000020.1"/>
</dbReference>
<feature type="transmembrane region" description="Helical" evidence="7">
    <location>
        <begin position="294"/>
        <end position="313"/>
    </location>
</feature>
<evidence type="ECO:0000256" key="3">
    <source>
        <dbReference type="ARBA" id="ARBA00022475"/>
    </source>
</evidence>
<feature type="transmembrane region" description="Helical" evidence="7">
    <location>
        <begin position="245"/>
        <end position="263"/>
    </location>
</feature>
<dbReference type="EMBL" id="FWYB01000020">
    <property type="protein sequence ID" value="SMD16708.1"/>
    <property type="molecule type" value="Genomic_DNA"/>
</dbReference>
<accession>A0A1W2F586</accession>
<proteinExistence type="predicted"/>
<dbReference type="PANTHER" id="PTHR23522">
    <property type="entry name" value="BLL5896 PROTEIN"/>
    <property type="match status" value="1"/>
</dbReference>
<dbReference type="STRING" id="475255.SAMN04488101_12074"/>
<keyword evidence="3" id="KW-1003">Cell membrane</keyword>
<reference evidence="8 9" key="1">
    <citation type="submission" date="2017-04" db="EMBL/GenBank/DDBJ databases">
        <authorList>
            <person name="Afonso C.L."/>
            <person name="Miller P.J."/>
            <person name="Scott M.A."/>
            <person name="Spackman E."/>
            <person name="Goraichik I."/>
            <person name="Dimitrov K.M."/>
            <person name="Suarez D.L."/>
            <person name="Swayne D.E."/>
        </authorList>
    </citation>
    <scope>NUCLEOTIDE SEQUENCE [LARGE SCALE GENOMIC DNA]</scope>
    <source>
        <strain evidence="8 9">DSM 19625</strain>
    </source>
</reference>
<evidence type="ECO:0000256" key="1">
    <source>
        <dbReference type="ARBA" id="ARBA00004651"/>
    </source>
</evidence>
<dbReference type="InterPro" id="IPR036259">
    <property type="entry name" value="MFS_trans_sf"/>
</dbReference>
<organism evidence="8 9">
    <name type="scientific">Pedobacter nyackensis</name>
    <dbReference type="NCBI Taxonomy" id="475255"/>
    <lineage>
        <taxon>Bacteria</taxon>
        <taxon>Pseudomonadati</taxon>
        <taxon>Bacteroidota</taxon>
        <taxon>Sphingobacteriia</taxon>
        <taxon>Sphingobacteriales</taxon>
        <taxon>Sphingobacteriaceae</taxon>
        <taxon>Pedobacter</taxon>
    </lineage>
</organism>
<dbReference type="SUPFAM" id="SSF103473">
    <property type="entry name" value="MFS general substrate transporter"/>
    <property type="match status" value="1"/>
</dbReference>
<dbReference type="GO" id="GO:0015212">
    <property type="term" value="F:cytidine transmembrane transporter activity"/>
    <property type="evidence" value="ECO:0007669"/>
    <property type="project" value="TreeGrafter"/>
</dbReference>
<feature type="transmembrane region" description="Helical" evidence="7">
    <location>
        <begin position="73"/>
        <end position="91"/>
    </location>
</feature>
<keyword evidence="9" id="KW-1185">Reference proteome</keyword>
<feature type="transmembrane region" description="Helical" evidence="7">
    <location>
        <begin position="158"/>
        <end position="177"/>
    </location>
</feature>
<dbReference type="AlphaFoldDB" id="A0A1W2F586"/>
<keyword evidence="4 7" id="KW-0812">Transmembrane</keyword>
<dbReference type="Pfam" id="PF03825">
    <property type="entry name" value="Nuc_H_symport"/>
    <property type="match status" value="1"/>
</dbReference>
<dbReference type="PANTHER" id="PTHR23522:SF4">
    <property type="entry name" value="NUCLEOSIDE PERMEASE NUPG-RELATED"/>
    <property type="match status" value="1"/>
</dbReference>
<feature type="transmembrane region" description="Helical" evidence="7">
    <location>
        <begin position="374"/>
        <end position="392"/>
    </location>
</feature>
<feature type="transmembrane region" description="Helical" evidence="7">
    <location>
        <begin position="45"/>
        <end position="64"/>
    </location>
</feature>
<feature type="transmembrane region" description="Helical" evidence="7">
    <location>
        <begin position="12"/>
        <end position="33"/>
    </location>
</feature>
<dbReference type="InterPro" id="IPR004740">
    <property type="entry name" value="Nuc_H_symport"/>
</dbReference>
<dbReference type="OrthoDB" id="9783013at2"/>
<evidence type="ECO:0000256" key="4">
    <source>
        <dbReference type="ARBA" id="ARBA00022692"/>
    </source>
</evidence>
<evidence type="ECO:0000256" key="5">
    <source>
        <dbReference type="ARBA" id="ARBA00022989"/>
    </source>
</evidence>
<feature type="transmembrane region" description="Helical" evidence="7">
    <location>
        <begin position="334"/>
        <end position="354"/>
    </location>
</feature>
<evidence type="ECO:0000313" key="9">
    <source>
        <dbReference type="Proteomes" id="UP000192678"/>
    </source>
</evidence>
<sequence>MQKSIRVRLSSLMFLEYFIWGSWYVTMGTYLFTNFKADAIQVGSSYANLSIAAIISPFFVGLIADRFFAAQKVLGVLHLMGAITLYFISTLSDFSSFWWLILLYTLLYMPTMALSNSISFSQLKDPGKEFPSIRVFGTVGWIVAGLLIGFLGVESSVLTFRIAAGSSLLLGVFSFFLPDTPAKKNADNRLSAILGLDALVLFKNRSFAVFFISSIAICIPLSFYYSFTNSFLNDIGVSNTAGKMTLGQASEFFFMLAIPFLFRGLGVKKMLLIGIAAWIVRYLLFAYGNVGANMWMLYAGIMLHGICYDFFFVTGQIYTDAKAGPAVKNAAQGLITFATYGVGMLIGSYVSGFITESHSTTINNETSYQWQQVWLMPALIAGAVLFAFAIFFKDKLKAVEQIKN</sequence>
<keyword evidence="5 7" id="KW-1133">Transmembrane helix</keyword>
<feature type="transmembrane region" description="Helical" evidence="7">
    <location>
        <begin position="270"/>
        <end position="288"/>
    </location>
</feature>
<keyword evidence="2" id="KW-0813">Transport</keyword>
<keyword evidence="6 7" id="KW-0472">Membrane</keyword>
<evidence type="ECO:0000313" key="8">
    <source>
        <dbReference type="EMBL" id="SMD16708.1"/>
    </source>
</evidence>
<feature type="transmembrane region" description="Helical" evidence="7">
    <location>
        <begin position="132"/>
        <end position="152"/>
    </location>
</feature>
<dbReference type="CDD" id="cd06177">
    <property type="entry name" value="MFS_NHS"/>
    <property type="match status" value="1"/>
</dbReference>
<dbReference type="GO" id="GO:0015213">
    <property type="term" value="F:uridine transmembrane transporter activity"/>
    <property type="evidence" value="ECO:0007669"/>
    <property type="project" value="TreeGrafter"/>
</dbReference>
<evidence type="ECO:0000256" key="6">
    <source>
        <dbReference type="ARBA" id="ARBA00023136"/>
    </source>
</evidence>
<evidence type="ECO:0000256" key="7">
    <source>
        <dbReference type="SAM" id="Phobius"/>
    </source>
</evidence>
<feature type="transmembrane region" description="Helical" evidence="7">
    <location>
        <begin position="207"/>
        <end position="225"/>
    </location>
</feature>
<comment type="subcellular location">
    <subcellularLocation>
        <location evidence="1">Cell membrane</location>
        <topology evidence="1">Multi-pass membrane protein</topology>
    </subcellularLocation>
</comment>
<protein>
    <submittedName>
        <fullName evidence="8">Nucleoside transporter</fullName>
    </submittedName>
</protein>
<dbReference type="GO" id="GO:0005886">
    <property type="term" value="C:plasma membrane"/>
    <property type="evidence" value="ECO:0007669"/>
    <property type="project" value="UniProtKB-SubCell"/>
</dbReference>
<evidence type="ECO:0000256" key="2">
    <source>
        <dbReference type="ARBA" id="ARBA00022448"/>
    </source>
</evidence>
<name>A0A1W2F586_9SPHI</name>
<feature type="transmembrane region" description="Helical" evidence="7">
    <location>
        <begin position="97"/>
        <end position="120"/>
    </location>
</feature>
<gene>
    <name evidence="8" type="ORF">SAMN04488101_12074</name>
</gene>
<dbReference type="Gene3D" id="1.20.1250.20">
    <property type="entry name" value="MFS general substrate transporter like domains"/>
    <property type="match status" value="2"/>
</dbReference>